<name>A0ABX0VA07_9HYPH</name>
<accession>A0ABX0VA07</accession>
<gene>
    <name evidence="1" type="ORF">HB375_07095</name>
</gene>
<proteinExistence type="predicted"/>
<dbReference type="RefSeq" id="WP_167672267.1">
    <property type="nucleotide sequence ID" value="NZ_JAATJS010000002.1"/>
</dbReference>
<keyword evidence="2" id="KW-1185">Reference proteome</keyword>
<reference evidence="1 2" key="1">
    <citation type="submission" date="2020-03" db="EMBL/GenBank/DDBJ databases">
        <title>The genome sequence of Microvirga sp. c23x22.</title>
        <authorList>
            <person name="Zhang X."/>
        </authorList>
    </citation>
    <scope>NUCLEOTIDE SEQUENCE [LARGE SCALE GENOMIC DNA]</scope>
    <source>
        <strain evidence="2">c23x22</strain>
    </source>
</reference>
<dbReference type="EMBL" id="JAATJS010000002">
    <property type="protein sequence ID" value="NIX76383.1"/>
    <property type="molecule type" value="Genomic_DNA"/>
</dbReference>
<organism evidence="1 2">
    <name type="scientific">Microvirga terricola</name>
    <dbReference type="NCBI Taxonomy" id="2719797"/>
    <lineage>
        <taxon>Bacteria</taxon>
        <taxon>Pseudomonadati</taxon>
        <taxon>Pseudomonadota</taxon>
        <taxon>Alphaproteobacteria</taxon>
        <taxon>Hyphomicrobiales</taxon>
        <taxon>Methylobacteriaceae</taxon>
        <taxon>Microvirga</taxon>
    </lineage>
</organism>
<dbReference type="Proteomes" id="UP000707352">
    <property type="component" value="Unassembled WGS sequence"/>
</dbReference>
<comment type="caution">
    <text evidence="1">The sequence shown here is derived from an EMBL/GenBank/DDBJ whole genome shotgun (WGS) entry which is preliminary data.</text>
</comment>
<sequence length="292" mass="31443">MNETGPIPRFRSLYRQSLPGSRVNEDGLGLCGRHAWIIDGATGVSVQRLPGASSDAAWLSGEISTKIQDLAASERAAEAIFGALEGEISRVFTKAIPPADAANDDHAPSACLGLIGLRSGLKGETVVEGSFLGDVVALVPTEQGVVRWTDERAKPFEKRTLAALGGATREPGQVPEAVRRQILENRTKLNRPDGYWVVNPLRSWAGRELRFEARLAPDQPIVLATDGFMRLVDVFATYSDASLHTALAQGRGEALMQELRDLESGDPMADAYPRVKTHDDATVLVIAAESYG</sequence>
<evidence type="ECO:0008006" key="3">
    <source>
        <dbReference type="Google" id="ProtNLM"/>
    </source>
</evidence>
<evidence type="ECO:0000313" key="1">
    <source>
        <dbReference type="EMBL" id="NIX76383.1"/>
    </source>
</evidence>
<protein>
    <recommendedName>
        <fullName evidence="3">Protein phosphatase 2C</fullName>
    </recommendedName>
</protein>
<evidence type="ECO:0000313" key="2">
    <source>
        <dbReference type="Proteomes" id="UP000707352"/>
    </source>
</evidence>